<keyword evidence="5 8" id="KW-0812">Transmembrane</keyword>
<evidence type="ECO:0000313" key="10">
    <source>
        <dbReference type="Proteomes" id="UP000199527"/>
    </source>
</evidence>
<sequence>MKPIQESREFDAVEPLQALPEEAEDQPLDSALLSTEPPKAARAGLWTKVLLGSGLALVLAEAGLTLQASWHTSPWLFALYALFFSLALAGLVRLTVKEWLRLRQLRGRANLQEQLLPLLTSQQMGAAAPLLDQLRQALPPQCDDNWRQWQSRVQDHHSDAELLALAESTVVAPLDKQAEAIIYRYSAQAAVMLAASPLAMLDMALMLWRNQRMLDELAKLYGVEPGYLGRVSLVRQMLHNLIYAGGSELMVDLGGQMLSAELTGKLSARLAQGMGAGLLTARLGYQAQKLCRPLPQTEARPRLLTLQGKLLSELTSLSAKALRQARERQSCNK</sequence>
<dbReference type="PANTHER" id="PTHR39342:SF1">
    <property type="entry name" value="UPF0283 MEMBRANE PROTEIN YCJF"/>
    <property type="match status" value="1"/>
</dbReference>
<dbReference type="Pfam" id="PF05128">
    <property type="entry name" value="DUF697"/>
    <property type="match status" value="1"/>
</dbReference>
<dbReference type="InterPro" id="IPR021147">
    <property type="entry name" value="DUF697"/>
</dbReference>
<accession>A0A1G9ASQ2</accession>
<evidence type="ECO:0000256" key="6">
    <source>
        <dbReference type="ARBA" id="ARBA00022989"/>
    </source>
</evidence>
<evidence type="ECO:0000256" key="3">
    <source>
        <dbReference type="ARBA" id="ARBA00022475"/>
    </source>
</evidence>
<keyword evidence="3" id="KW-1003">Cell membrane</keyword>
<dbReference type="InterPro" id="IPR006507">
    <property type="entry name" value="UPF0283"/>
</dbReference>
<proteinExistence type="inferred from homology"/>
<evidence type="ECO:0000256" key="4">
    <source>
        <dbReference type="ARBA" id="ARBA00022519"/>
    </source>
</evidence>
<protein>
    <submittedName>
        <fullName evidence="9">Putative membrane protein</fullName>
    </submittedName>
</protein>
<dbReference type="OrthoDB" id="958025at2"/>
<comment type="similarity">
    <text evidence="2">Belongs to the UPF0283 family.</text>
</comment>
<feature type="transmembrane region" description="Helical" evidence="8">
    <location>
        <begin position="49"/>
        <end position="70"/>
    </location>
</feature>
<evidence type="ECO:0000256" key="5">
    <source>
        <dbReference type="ARBA" id="ARBA00022692"/>
    </source>
</evidence>
<evidence type="ECO:0000256" key="8">
    <source>
        <dbReference type="SAM" id="Phobius"/>
    </source>
</evidence>
<gene>
    <name evidence="9" type="ORF">SAMN04488540_12514</name>
</gene>
<dbReference type="Proteomes" id="UP000199527">
    <property type="component" value="Unassembled WGS sequence"/>
</dbReference>
<keyword evidence="4" id="KW-0997">Cell inner membrane</keyword>
<dbReference type="RefSeq" id="WP_090368243.1">
    <property type="nucleotide sequence ID" value="NZ_FNEM01000025.1"/>
</dbReference>
<keyword evidence="6 8" id="KW-1133">Transmembrane helix</keyword>
<keyword evidence="7 8" id="KW-0472">Membrane</keyword>
<dbReference type="EMBL" id="FNEM01000025">
    <property type="protein sequence ID" value="SDK30388.1"/>
    <property type="molecule type" value="Genomic_DNA"/>
</dbReference>
<evidence type="ECO:0000256" key="1">
    <source>
        <dbReference type="ARBA" id="ARBA00004429"/>
    </source>
</evidence>
<reference evidence="10" key="1">
    <citation type="submission" date="2016-10" db="EMBL/GenBank/DDBJ databases">
        <authorList>
            <person name="Varghese N."/>
            <person name="Submissions S."/>
        </authorList>
    </citation>
    <scope>NUCLEOTIDE SEQUENCE [LARGE SCALE GENOMIC DNA]</scope>
    <source>
        <strain evidence="10">DSM 23317</strain>
    </source>
</reference>
<evidence type="ECO:0000256" key="7">
    <source>
        <dbReference type="ARBA" id="ARBA00023136"/>
    </source>
</evidence>
<feature type="transmembrane region" description="Helical" evidence="8">
    <location>
        <begin position="189"/>
        <end position="208"/>
    </location>
</feature>
<keyword evidence="10" id="KW-1185">Reference proteome</keyword>
<dbReference type="PANTHER" id="PTHR39342">
    <property type="entry name" value="UPF0283 MEMBRANE PROTEIN YCJF"/>
    <property type="match status" value="1"/>
</dbReference>
<organism evidence="9 10">
    <name type="scientific">Ferrimonas sediminum</name>
    <dbReference type="NCBI Taxonomy" id="718193"/>
    <lineage>
        <taxon>Bacteria</taxon>
        <taxon>Pseudomonadati</taxon>
        <taxon>Pseudomonadota</taxon>
        <taxon>Gammaproteobacteria</taxon>
        <taxon>Alteromonadales</taxon>
        <taxon>Ferrimonadaceae</taxon>
        <taxon>Ferrimonas</taxon>
    </lineage>
</organism>
<name>A0A1G9ASQ2_9GAMM</name>
<feature type="transmembrane region" description="Helical" evidence="8">
    <location>
        <begin position="76"/>
        <end position="96"/>
    </location>
</feature>
<evidence type="ECO:0000313" key="9">
    <source>
        <dbReference type="EMBL" id="SDK30388.1"/>
    </source>
</evidence>
<dbReference type="GO" id="GO:0005886">
    <property type="term" value="C:plasma membrane"/>
    <property type="evidence" value="ECO:0007669"/>
    <property type="project" value="UniProtKB-SubCell"/>
</dbReference>
<evidence type="ECO:0000256" key="2">
    <source>
        <dbReference type="ARBA" id="ARBA00008255"/>
    </source>
</evidence>
<dbReference type="AlphaFoldDB" id="A0A1G9ASQ2"/>
<comment type="subcellular location">
    <subcellularLocation>
        <location evidence="1">Cell inner membrane</location>
        <topology evidence="1">Multi-pass membrane protein</topology>
    </subcellularLocation>
</comment>
<dbReference type="NCBIfam" id="TIGR01620">
    <property type="entry name" value="hyp_HI0043"/>
    <property type="match status" value="1"/>
</dbReference>